<keyword evidence="2" id="KW-1185">Reference proteome</keyword>
<sequence length="81" mass="9499">MNLQRHLDQQIMIVDNNRMGGHQGISQYVNNCCRKNMKYQKLSLESCLDLKVSSLLRSPWAIYFDKATLLMQYVNEPLPPR</sequence>
<evidence type="ECO:0000313" key="2">
    <source>
        <dbReference type="Proteomes" id="UP000657918"/>
    </source>
</evidence>
<accession>A0A835TME3</accession>
<dbReference type="AlphaFoldDB" id="A0A835TME3"/>
<proteinExistence type="predicted"/>
<reference evidence="1 2" key="1">
    <citation type="submission" date="2020-10" db="EMBL/GenBank/DDBJ databases">
        <title>Plant Genome Project.</title>
        <authorList>
            <person name="Zhang R.-G."/>
        </authorList>
    </citation>
    <scope>NUCLEOTIDE SEQUENCE [LARGE SCALE GENOMIC DNA]</scope>
    <source>
        <strain evidence="1">FAFU-HL-1</strain>
        <tissue evidence="1">Leaf</tissue>
    </source>
</reference>
<evidence type="ECO:0000313" key="1">
    <source>
        <dbReference type="EMBL" id="KAF9689672.1"/>
    </source>
</evidence>
<comment type="caution">
    <text evidence="1">The sequence shown here is derived from an EMBL/GenBank/DDBJ whole genome shotgun (WGS) entry which is preliminary data.</text>
</comment>
<name>A0A835TME3_9ROSI</name>
<organism evidence="1 2">
    <name type="scientific">Salix dunnii</name>
    <dbReference type="NCBI Taxonomy" id="1413687"/>
    <lineage>
        <taxon>Eukaryota</taxon>
        <taxon>Viridiplantae</taxon>
        <taxon>Streptophyta</taxon>
        <taxon>Embryophyta</taxon>
        <taxon>Tracheophyta</taxon>
        <taxon>Spermatophyta</taxon>
        <taxon>Magnoliopsida</taxon>
        <taxon>eudicotyledons</taxon>
        <taxon>Gunneridae</taxon>
        <taxon>Pentapetalae</taxon>
        <taxon>rosids</taxon>
        <taxon>fabids</taxon>
        <taxon>Malpighiales</taxon>
        <taxon>Salicaceae</taxon>
        <taxon>Saliceae</taxon>
        <taxon>Salix</taxon>
    </lineage>
</organism>
<dbReference type="EMBL" id="JADGMS010000001">
    <property type="protein sequence ID" value="KAF9689672.1"/>
    <property type="molecule type" value="Genomic_DNA"/>
</dbReference>
<gene>
    <name evidence="1" type="ORF">SADUNF_Sadunf01G0116500</name>
</gene>
<dbReference type="Proteomes" id="UP000657918">
    <property type="component" value="Unassembled WGS sequence"/>
</dbReference>
<protein>
    <submittedName>
        <fullName evidence="1">Uncharacterized protein</fullName>
    </submittedName>
</protein>